<reference evidence="1 2" key="1">
    <citation type="journal article" date="2019" name="Nat. Ecol. Evol.">
        <title>Megaphylogeny resolves global patterns of mushroom evolution.</title>
        <authorList>
            <person name="Varga T."/>
            <person name="Krizsan K."/>
            <person name="Foldi C."/>
            <person name="Dima B."/>
            <person name="Sanchez-Garcia M."/>
            <person name="Sanchez-Ramirez S."/>
            <person name="Szollosi G.J."/>
            <person name="Szarkandi J.G."/>
            <person name="Papp V."/>
            <person name="Albert L."/>
            <person name="Andreopoulos W."/>
            <person name="Angelini C."/>
            <person name="Antonin V."/>
            <person name="Barry K.W."/>
            <person name="Bougher N.L."/>
            <person name="Buchanan P."/>
            <person name="Buyck B."/>
            <person name="Bense V."/>
            <person name="Catcheside P."/>
            <person name="Chovatia M."/>
            <person name="Cooper J."/>
            <person name="Damon W."/>
            <person name="Desjardin D."/>
            <person name="Finy P."/>
            <person name="Geml J."/>
            <person name="Haridas S."/>
            <person name="Hughes K."/>
            <person name="Justo A."/>
            <person name="Karasinski D."/>
            <person name="Kautmanova I."/>
            <person name="Kiss B."/>
            <person name="Kocsube S."/>
            <person name="Kotiranta H."/>
            <person name="LaButti K.M."/>
            <person name="Lechner B.E."/>
            <person name="Liimatainen K."/>
            <person name="Lipzen A."/>
            <person name="Lukacs Z."/>
            <person name="Mihaltcheva S."/>
            <person name="Morgado L.N."/>
            <person name="Niskanen T."/>
            <person name="Noordeloos M.E."/>
            <person name="Ohm R.A."/>
            <person name="Ortiz-Santana B."/>
            <person name="Ovrebo C."/>
            <person name="Racz N."/>
            <person name="Riley R."/>
            <person name="Savchenko A."/>
            <person name="Shiryaev A."/>
            <person name="Soop K."/>
            <person name="Spirin V."/>
            <person name="Szebenyi C."/>
            <person name="Tomsovsky M."/>
            <person name="Tulloss R.E."/>
            <person name="Uehling J."/>
            <person name="Grigoriev I.V."/>
            <person name="Vagvolgyi C."/>
            <person name="Papp T."/>
            <person name="Martin F.M."/>
            <person name="Miettinen O."/>
            <person name="Hibbett D.S."/>
            <person name="Nagy L.G."/>
        </authorList>
    </citation>
    <scope>NUCLEOTIDE SEQUENCE [LARGE SCALE GENOMIC DNA]</scope>
    <source>
        <strain evidence="1 2">NL-1719</strain>
    </source>
</reference>
<dbReference type="EMBL" id="ML208289">
    <property type="protein sequence ID" value="TFK72113.1"/>
    <property type="molecule type" value="Genomic_DNA"/>
</dbReference>
<keyword evidence="2" id="KW-1185">Reference proteome</keyword>
<organism evidence="1 2">
    <name type="scientific">Pluteus cervinus</name>
    <dbReference type="NCBI Taxonomy" id="181527"/>
    <lineage>
        <taxon>Eukaryota</taxon>
        <taxon>Fungi</taxon>
        <taxon>Dikarya</taxon>
        <taxon>Basidiomycota</taxon>
        <taxon>Agaricomycotina</taxon>
        <taxon>Agaricomycetes</taxon>
        <taxon>Agaricomycetidae</taxon>
        <taxon>Agaricales</taxon>
        <taxon>Pluteineae</taxon>
        <taxon>Pluteaceae</taxon>
        <taxon>Pluteus</taxon>
    </lineage>
</organism>
<dbReference type="Proteomes" id="UP000308600">
    <property type="component" value="Unassembled WGS sequence"/>
</dbReference>
<protein>
    <submittedName>
        <fullName evidence="1">Uncharacterized protein</fullName>
    </submittedName>
</protein>
<proteinExistence type="predicted"/>
<sequence>MTDERCDLLPGNNKEVMNAPKGKRGVRSGICFWWWLHGFVTHGLGTPFFCR</sequence>
<gene>
    <name evidence="1" type="ORF">BDN72DRAFT_836711</name>
</gene>
<evidence type="ECO:0000313" key="2">
    <source>
        <dbReference type="Proteomes" id="UP000308600"/>
    </source>
</evidence>
<name>A0ACD3B1G9_9AGAR</name>
<accession>A0ACD3B1G9</accession>
<evidence type="ECO:0000313" key="1">
    <source>
        <dbReference type="EMBL" id="TFK72113.1"/>
    </source>
</evidence>